<dbReference type="Proteomes" id="UP000509383">
    <property type="component" value="Chromosome"/>
</dbReference>
<feature type="transmembrane region" description="Helical" evidence="12">
    <location>
        <begin position="27"/>
        <end position="53"/>
    </location>
</feature>
<sequence>MDSIYPPGPASVPANLSQPSASYRRQAMLAMAGLGAFILLYFSIAACFAWSSYRLINLALVDAKHAWICWLVGLCAGFLALFMIKALFFFKKGSDVPGLEIDAQQEPRLFEFLHRLADQAGAPRPHRVFLADNVNAAVFYDLSLLNLLFPSKKNLIIGLGLVNVLTLSEFKAVLAHEFGHFGQKSMAVGRWVYVAQQIAAHIVAKRDALDKFLRMLSRTDIRVAWIGMALTLVVWSIRSLLETAFNLVLMAQRALSREMEFQADLVAVSLTGSDALVHALQKLQAADDAWDRALGFGYGELHEGRRVRDLFAVQSRVLEHMRQVLNDPGYGDVPQLPEQAREAHRVFQSEFAQPPKMWATHPQNHEREDNAKRLYVPAELDPRSAWCVFADAQVVREAMTRRLLQQEEDKEPVAQEEALQALDRQFALETLNSRYRGAYLGRSVVRHAANVEALYALDLDDALGQLEQLYPESLHGQLEQLRALEREKALLEALRAGIYKAPGGVIRHRDRTLQPRELPAAIEAMRQECEAAQREIIDHDRRCRSAHRAAASQLQAGWDAYLESTLAVLHYADHCGASVRDAQGLLANVVAVVTADGKVSNRELKRVIKAGAELHRVLGGVYRQAGDVALNPELLGDLGIQSWAEALGHFQLPAPDKQNIGEWMNVIDGWTNALANALGQLRQAVLIRLLQGEARVAEMLRSGEPAEAAPEASRVPPPFETLLPGSERQLQTRLGLWDRFQTADGFFPALVRLVVAVSIVGVALMLGATLELFFF</sequence>
<evidence type="ECO:0000313" key="17">
    <source>
        <dbReference type="Proteomes" id="UP001054892"/>
    </source>
</evidence>
<accession>A0A6J4E659</accession>
<keyword evidence="11 12" id="KW-0472">Membrane</keyword>
<proteinExistence type="predicted"/>
<keyword evidence="8" id="KW-0862">Zinc</keyword>
<keyword evidence="17" id="KW-1185">Reference proteome</keyword>
<evidence type="ECO:0000256" key="5">
    <source>
        <dbReference type="ARBA" id="ARBA00022692"/>
    </source>
</evidence>
<evidence type="ECO:0000256" key="11">
    <source>
        <dbReference type="ARBA" id="ARBA00023136"/>
    </source>
</evidence>
<evidence type="ECO:0000313" key="15">
    <source>
        <dbReference type="EMBL" id="GJN53831.1"/>
    </source>
</evidence>
<evidence type="ECO:0000256" key="8">
    <source>
        <dbReference type="ARBA" id="ARBA00022833"/>
    </source>
</evidence>
<evidence type="ECO:0000256" key="2">
    <source>
        <dbReference type="ARBA" id="ARBA00004651"/>
    </source>
</evidence>
<dbReference type="EMBL" id="BQKM01000008">
    <property type="protein sequence ID" value="GJN53831.1"/>
    <property type="molecule type" value="Genomic_DNA"/>
</dbReference>
<dbReference type="PANTHER" id="PTHR43221">
    <property type="entry name" value="PROTEASE HTPX"/>
    <property type="match status" value="1"/>
</dbReference>
<name>A0A6J4E659_9PSED</name>
<comment type="cofactor">
    <cofactor evidence="1">
        <name>Zn(2+)</name>
        <dbReference type="ChEBI" id="CHEBI:29105"/>
    </cofactor>
</comment>
<evidence type="ECO:0000256" key="1">
    <source>
        <dbReference type="ARBA" id="ARBA00001947"/>
    </source>
</evidence>
<dbReference type="KEGG" id="ptw:TUM18999_31190"/>
<keyword evidence="4" id="KW-0645">Protease</keyword>
<evidence type="ECO:0000256" key="10">
    <source>
        <dbReference type="ARBA" id="ARBA00023049"/>
    </source>
</evidence>
<dbReference type="Proteomes" id="UP001054892">
    <property type="component" value="Unassembled WGS sequence"/>
</dbReference>
<keyword evidence="7" id="KW-0378">Hydrolase</keyword>
<dbReference type="AlphaFoldDB" id="A0A6J4E659"/>
<dbReference type="GO" id="GO:0006508">
    <property type="term" value="P:proteolysis"/>
    <property type="evidence" value="ECO:0007669"/>
    <property type="project" value="UniProtKB-KW"/>
</dbReference>
<dbReference type="GO" id="GO:0046872">
    <property type="term" value="F:metal ion binding"/>
    <property type="evidence" value="ECO:0007669"/>
    <property type="project" value="UniProtKB-KW"/>
</dbReference>
<keyword evidence="9 12" id="KW-1133">Transmembrane helix</keyword>
<evidence type="ECO:0000256" key="3">
    <source>
        <dbReference type="ARBA" id="ARBA00022475"/>
    </source>
</evidence>
<dbReference type="InterPro" id="IPR001915">
    <property type="entry name" value="Peptidase_M48"/>
</dbReference>
<dbReference type="RefSeq" id="WP_173175380.1">
    <property type="nucleotide sequence ID" value="NZ_AP023189.1"/>
</dbReference>
<feature type="transmembrane region" description="Helical" evidence="12">
    <location>
        <begin position="749"/>
        <end position="774"/>
    </location>
</feature>
<organism evidence="14 16">
    <name type="scientific">Pseudomonas tohonis</name>
    <dbReference type="NCBI Taxonomy" id="2725477"/>
    <lineage>
        <taxon>Bacteria</taxon>
        <taxon>Pseudomonadati</taxon>
        <taxon>Pseudomonadota</taxon>
        <taxon>Gammaproteobacteria</taxon>
        <taxon>Pseudomonadales</taxon>
        <taxon>Pseudomonadaceae</taxon>
        <taxon>Pseudomonas</taxon>
    </lineage>
</organism>
<keyword evidence="6" id="KW-0479">Metal-binding</keyword>
<keyword evidence="3" id="KW-1003">Cell membrane</keyword>
<evidence type="ECO:0000313" key="14">
    <source>
        <dbReference type="EMBL" id="BCG24928.1"/>
    </source>
</evidence>
<keyword evidence="10" id="KW-0482">Metalloprotease</keyword>
<feature type="transmembrane region" description="Helical" evidence="12">
    <location>
        <begin position="65"/>
        <end position="84"/>
    </location>
</feature>
<dbReference type="PANTHER" id="PTHR43221:SF1">
    <property type="entry name" value="PROTEASE HTPX"/>
    <property type="match status" value="1"/>
</dbReference>
<gene>
    <name evidence="14" type="ORF">TUM18999_31190</name>
    <name evidence="15" type="ORF">TUM20286_35830</name>
</gene>
<evidence type="ECO:0000256" key="12">
    <source>
        <dbReference type="SAM" id="Phobius"/>
    </source>
</evidence>
<feature type="domain" description="Peptidase M48" evidence="13">
    <location>
        <begin position="104"/>
        <end position="369"/>
    </location>
</feature>
<dbReference type="EMBL" id="AP023189">
    <property type="protein sequence ID" value="BCG24928.1"/>
    <property type="molecule type" value="Genomic_DNA"/>
</dbReference>
<evidence type="ECO:0000256" key="7">
    <source>
        <dbReference type="ARBA" id="ARBA00022801"/>
    </source>
</evidence>
<dbReference type="Gene3D" id="3.30.2010.10">
    <property type="entry name" value="Metalloproteases ('zincins'), catalytic domain"/>
    <property type="match status" value="1"/>
</dbReference>
<evidence type="ECO:0000313" key="16">
    <source>
        <dbReference type="Proteomes" id="UP000509383"/>
    </source>
</evidence>
<protein>
    <recommendedName>
        <fullName evidence="13">Peptidase M48 domain-containing protein</fullName>
    </recommendedName>
</protein>
<evidence type="ECO:0000259" key="13">
    <source>
        <dbReference type="Pfam" id="PF01435"/>
    </source>
</evidence>
<dbReference type="GO" id="GO:0004222">
    <property type="term" value="F:metalloendopeptidase activity"/>
    <property type="evidence" value="ECO:0007669"/>
    <property type="project" value="InterPro"/>
</dbReference>
<dbReference type="CDD" id="cd07328">
    <property type="entry name" value="M48_Ste24p_like"/>
    <property type="match status" value="1"/>
</dbReference>
<evidence type="ECO:0000256" key="4">
    <source>
        <dbReference type="ARBA" id="ARBA00022670"/>
    </source>
</evidence>
<dbReference type="InterPro" id="IPR050083">
    <property type="entry name" value="HtpX_protease"/>
</dbReference>
<dbReference type="Pfam" id="PF01435">
    <property type="entry name" value="Peptidase_M48"/>
    <property type="match status" value="1"/>
</dbReference>
<reference evidence="14 16" key="1">
    <citation type="submission" date="2020-05" db="EMBL/GenBank/DDBJ databases">
        <title>Characterization of novel class B3 metallo-beta-lactamase from novel Pseudomonas species.</title>
        <authorList>
            <person name="Yamada K."/>
            <person name="Aoki K."/>
            <person name="Ishii Y."/>
        </authorList>
    </citation>
    <scope>NUCLEOTIDE SEQUENCE [LARGE SCALE GENOMIC DNA]</scope>
    <source>
        <strain evidence="14 16">TUM18999</strain>
        <strain evidence="15 17">TUM20286</strain>
    </source>
</reference>
<evidence type="ECO:0000256" key="6">
    <source>
        <dbReference type="ARBA" id="ARBA00022723"/>
    </source>
</evidence>
<keyword evidence="5 12" id="KW-0812">Transmembrane</keyword>
<comment type="subcellular location">
    <subcellularLocation>
        <location evidence="2">Cell membrane</location>
        <topology evidence="2">Multi-pass membrane protein</topology>
    </subcellularLocation>
</comment>
<evidence type="ECO:0000256" key="9">
    <source>
        <dbReference type="ARBA" id="ARBA00022989"/>
    </source>
</evidence>
<dbReference type="GO" id="GO:0005886">
    <property type="term" value="C:plasma membrane"/>
    <property type="evidence" value="ECO:0007669"/>
    <property type="project" value="UniProtKB-SubCell"/>
</dbReference>